<keyword evidence="2" id="KW-0812">Transmembrane</keyword>
<evidence type="ECO:0000313" key="3">
    <source>
        <dbReference type="EMBL" id="CAG2232673.1"/>
    </source>
</evidence>
<name>A0A8S3TQM3_MYTED</name>
<feature type="compositionally biased region" description="Low complexity" evidence="1">
    <location>
        <begin position="251"/>
        <end position="262"/>
    </location>
</feature>
<keyword evidence="4" id="KW-1185">Reference proteome</keyword>
<organism evidence="3 4">
    <name type="scientific">Mytilus edulis</name>
    <name type="common">Blue mussel</name>
    <dbReference type="NCBI Taxonomy" id="6550"/>
    <lineage>
        <taxon>Eukaryota</taxon>
        <taxon>Metazoa</taxon>
        <taxon>Spiralia</taxon>
        <taxon>Lophotrochozoa</taxon>
        <taxon>Mollusca</taxon>
        <taxon>Bivalvia</taxon>
        <taxon>Autobranchia</taxon>
        <taxon>Pteriomorphia</taxon>
        <taxon>Mytilida</taxon>
        <taxon>Mytiloidea</taxon>
        <taxon>Mytilidae</taxon>
        <taxon>Mytilinae</taxon>
        <taxon>Mytilus</taxon>
    </lineage>
</organism>
<gene>
    <name evidence="3" type="ORF">MEDL_45296</name>
</gene>
<feature type="compositionally biased region" description="Polar residues" evidence="1">
    <location>
        <begin position="218"/>
        <end position="238"/>
    </location>
</feature>
<sequence>MENKMENSSLYILHSSDSNGHLDERSMFNSSISTQNTTNLTAGFRTEISFHDVIISKDTLQTMKLVFGIILLFPVSALGIFGNAISLIVLCQQKGAINSLLQLAWRGYSRLGKSRNFQQLLSYITFLLEATNSALNFVIYMALSARFYAKYKEIFFSAKAFIRQVSVNSFSRGKSSFAIHKKCDSQSSFTNSEDPANQRLTSKITNCRSDSYKSLLQHSGNGQCSKGRNSTKINQPPNGTLYELSEKSKTSSKAADSSSSRKYFILDQSESDSDNIKLPPLVKQDTLETNIDP</sequence>
<dbReference type="Proteomes" id="UP000683360">
    <property type="component" value="Unassembled WGS sequence"/>
</dbReference>
<feature type="region of interest" description="Disordered" evidence="1">
    <location>
        <begin position="218"/>
        <end position="293"/>
    </location>
</feature>
<accession>A0A8S3TQM3</accession>
<dbReference type="Gene3D" id="1.20.1070.10">
    <property type="entry name" value="Rhodopsin 7-helix transmembrane proteins"/>
    <property type="match status" value="1"/>
</dbReference>
<evidence type="ECO:0000256" key="1">
    <source>
        <dbReference type="SAM" id="MobiDB-lite"/>
    </source>
</evidence>
<comment type="caution">
    <text evidence="3">The sequence shown here is derived from an EMBL/GenBank/DDBJ whole genome shotgun (WGS) entry which is preliminary data.</text>
</comment>
<keyword evidence="2" id="KW-0472">Membrane</keyword>
<feature type="transmembrane region" description="Helical" evidence="2">
    <location>
        <begin position="65"/>
        <end position="90"/>
    </location>
</feature>
<dbReference type="EMBL" id="CAJPWZ010002187">
    <property type="protein sequence ID" value="CAG2232673.1"/>
    <property type="molecule type" value="Genomic_DNA"/>
</dbReference>
<dbReference type="AlphaFoldDB" id="A0A8S3TQM3"/>
<proteinExistence type="predicted"/>
<evidence type="ECO:0000256" key="2">
    <source>
        <dbReference type="SAM" id="Phobius"/>
    </source>
</evidence>
<feature type="transmembrane region" description="Helical" evidence="2">
    <location>
        <begin position="120"/>
        <end position="143"/>
    </location>
</feature>
<evidence type="ECO:0000313" key="4">
    <source>
        <dbReference type="Proteomes" id="UP000683360"/>
    </source>
</evidence>
<reference evidence="3" key="1">
    <citation type="submission" date="2021-03" db="EMBL/GenBank/DDBJ databases">
        <authorList>
            <person name="Bekaert M."/>
        </authorList>
    </citation>
    <scope>NUCLEOTIDE SEQUENCE</scope>
</reference>
<keyword evidence="2" id="KW-1133">Transmembrane helix</keyword>
<dbReference type="OrthoDB" id="10033446at2759"/>
<protein>
    <submittedName>
        <fullName evidence="3">Uncharacterized protein</fullName>
    </submittedName>
</protein>